<feature type="region of interest" description="Disordered" evidence="1">
    <location>
        <begin position="418"/>
        <end position="437"/>
    </location>
</feature>
<keyword evidence="3" id="KW-1185">Reference proteome</keyword>
<accession>A0A443S0Y7</accession>
<organism evidence="2 3">
    <name type="scientific">Leptotrombidium deliense</name>
    <dbReference type="NCBI Taxonomy" id="299467"/>
    <lineage>
        <taxon>Eukaryota</taxon>
        <taxon>Metazoa</taxon>
        <taxon>Ecdysozoa</taxon>
        <taxon>Arthropoda</taxon>
        <taxon>Chelicerata</taxon>
        <taxon>Arachnida</taxon>
        <taxon>Acari</taxon>
        <taxon>Acariformes</taxon>
        <taxon>Trombidiformes</taxon>
        <taxon>Prostigmata</taxon>
        <taxon>Anystina</taxon>
        <taxon>Parasitengona</taxon>
        <taxon>Trombiculoidea</taxon>
        <taxon>Trombiculidae</taxon>
        <taxon>Leptotrombidium</taxon>
    </lineage>
</organism>
<evidence type="ECO:0000256" key="1">
    <source>
        <dbReference type="SAM" id="MobiDB-lite"/>
    </source>
</evidence>
<reference evidence="2 3" key="1">
    <citation type="journal article" date="2018" name="Gigascience">
        <title>Genomes of trombidid mites reveal novel predicted allergens and laterally-transferred genes associated with secondary metabolism.</title>
        <authorList>
            <person name="Dong X."/>
            <person name="Chaisiri K."/>
            <person name="Xia D."/>
            <person name="Armstrong S.D."/>
            <person name="Fang Y."/>
            <person name="Donnelly M.J."/>
            <person name="Kadowaki T."/>
            <person name="McGarry J.W."/>
            <person name="Darby A.C."/>
            <person name="Makepeace B.L."/>
        </authorList>
    </citation>
    <scope>NUCLEOTIDE SEQUENCE [LARGE SCALE GENOMIC DNA]</scope>
    <source>
        <strain evidence="2">UoL-UT</strain>
    </source>
</reference>
<dbReference type="VEuPathDB" id="VectorBase:LDEU010897"/>
<name>A0A443S0Y7_9ACAR</name>
<dbReference type="EMBL" id="NCKV01013503">
    <property type="protein sequence ID" value="RWS21143.1"/>
    <property type="molecule type" value="Genomic_DNA"/>
</dbReference>
<evidence type="ECO:0000313" key="3">
    <source>
        <dbReference type="Proteomes" id="UP000288716"/>
    </source>
</evidence>
<feature type="non-terminal residue" evidence="2">
    <location>
        <position position="1"/>
    </location>
</feature>
<comment type="caution">
    <text evidence="2">The sequence shown here is derived from an EMBL/GenBank/DDBJ whole genome shotgun (WGS) entry which is preliminary data.</text>
</comment>
<evidence type="ECO:0000313" key="2">
    <source>
        <dbReference type="EMBL" id="RWS21143.1"/>
    </source>
</evidence>
<dbReference type="Proteomes" id="UP000288716">
    <property type="component" value="Unassembled WGS sequence"/>
</dbReference>
<dbReference type="Gene3D" id="3.80.10.10">
    <property type="entry name" value="Ribonuclease Inhibitor"/>
    <property type="match status" value="1"/>
</dbReference>
<sequence>ELIKEAETEYLVTVPRDDVFDVVSSQLKTALKDVVFCRYAEAFNTSLPIYKLTEDTFHTICKFLTVQDVCKLREVSKWLKFMVEANYRRRGDLTITRYATEDQLKWLTTSFLNIVKLHLKDVSVENKSFVRIFKGKFSELKILRLSSACLIDVPTIGSCFPNLTELTLEGYHGNERYKHPISTLLSTLKHLKHLNLEFMCITPADLEEVLPRLESLSWFAKNSNQFCRLSNLSRAEKLKCLKLNFFDGELSLSNLNNCRVNEVHISGPKIREEQSNEFAFVSKLCLNVSVISSADLTNLITHFPYLTSLNIELTDNFKFRFTSRFVAQLSHSKILQSFCLIDNGCKQKKYCSQNFDGWNNGLSYLVYRLSCVANISIRLRDYYFLRESEDWNIDTFGDEDDNHFNYLWWPLNPSDTDSSDESESTSSFHFGSSPFKELTSRSFPEWRNPHFLAYEEFCCLPYRLTNVQCD</sequence>
<dbReference type="AlphaFoldDB" id="A0A443S0Y7"/>
<evidence type="ECO:0008006" key="4">
    <source>
        <dbReference type="Google" id="ProtNLM"/>
    </source>
</evidence>
<gene>
    <name evidence="2" type="ORF">B4U80_11922</name>
</gene>
<proteinExistence type="predicted"/>
<dbReference type="InterPro" id="IPR032675">
    <property type="entry name" value="LRR_dom_sf"/>
</dbReference>
<dbReference type="SUPFAM" id="SSF52047">
    <property type="entry name" value="RNI-like"/>
    <property type="match status" value="1"/>
</dbReference>
<protein>
    <recommendedName>
        <fullName evidence="4">F-box domain-containing protein</fullName>
    </recommendedName>
</protein>
<feature type="compositionally biased region" description="Low complexity" evidence="1">
    <location>
        <begin position="424"/>
        <end position="435"/>
    </location>
</feature>